<organism evidence="1">
    <name type="scientific">marine metagenome</name>
    <dbReference type="NCBI Taxonomy" id="408172"/>
    <lineage>
        <taxon>unclassified sequences</taxon>
        <taxon>metagenomes</taxon>
        <taxon>ecological metagenomes</taxon>
    </lineage>
</organism>
<sequence>MGSFKNTYFPQLDHFSHSGVFKNIKQLWDPLKNLEDLILKALIEDETGDPLEALSGLTVDASSSSEGFIVERWIKLKTPIISKTLGIRIGSGTS</sequence>
<accession>A0A383D0Z9</accession>
<reference evidence="1" key="1">
    <citation type="submission" date="2018-05" db="EMBL/GenBank/DDBJ databases">
        <authorList>
            <person name="Lanie J.A."/>
            <person name="Ng W.-L."/>
            <person name="Kazmierczak K.M."/>
            <person name="Andrzejewski T.M."/>
            <person name="Davidsen T.M."/>
            <person name="Wayne K.J."/>
            <person name="Tettelin H."/>
            <person name="Glass J.I."/>
            <person name="Rusch D."/>
            <person name="Podicherti R."/>
            <person name="Tsui H.-C.T."/>
            <person name="Winkler M.E."/>
        </authorList>
    </citation>
    <scope>NUCLEOTIDE SEQUENCE</scope>
</reference>
<gene>
    <name evidence="1" type="ORF">METZ01_LOCUS490844</name>
</gene>
<name>A0A383D0Z9_9ZZZZ</name>
<dbReference type="AlphaFoldDB" id="A0A383D0Z9"/>
<protein>
    <submittedName>
        <fullName evidence="1">Uncharacterized protein</fullName>
    </submittedName>
</protein>
<dbReference type="EMBL" id="UINC01213289">
    <property type="protein sequence ID" value="SVE37990.1"/>
    <property type="molecule type" value="Genomic_DNA"/>
</dbReference>
<feature type="non-terminal residue" evidence="1">
    <location>
        <position position="94"/>
    </location>
</feature>
<evidence type="ECO:0000313" key="1">
    <source>
        <dbReference type="EMBL" id="SVE37990.1"/>
    </source>
</evidence>
<proteinExistence type="predicted"/>